<reference evidence="1 2" key="1">
    <citation type="journal article" date="2018" name="Gigascience">
        <title>Genomes of trombidid mites reveal novel predicted allergens and laterally-transferred genes associated with secondary metabolism.</title>
        <authorList>
            <person name="Dong X."/>
            <person name="Chaisiri K."/>
            <person name="Xia D."/>
            <person name="Armstrong S.D."/>
            <person name="Fang Y."/>
            <person name="Donnelly M.J."/>
            <person name="Kadowaki T."/>
            <person name="McGarry J.W."/>
            <person name="Darby A.C."/>
            <person name="Makepeace B.L."/>
        </authorList>
    </citation>
    <scope>NUCLEOTIDE SEQUENCE [LARGE SCALE GENOMIC DNA]</scope>
    <source>
        <strain evidence="1">UoL-UT</strain>
    </source>
</reference>
<dbReference type="Proteomes" id="UP000288716">
    <property type="component" value="Unassembled WGS sequence"/>
</dbReference>
<comment type="caution">
    <text evidence="1">The sequence shown here is derived from an EMBL/GenBank/DDBJ whole genome shotgun (WGS) entry which is preliminary data.</text>
</comment>
<name>A0A443SUZ9_9ACAR</name>
<dbReference type="VEuPathDB" id="VectorBase:LDEU000701"/>
<proteinExistence type="predicted"/>
<dbReference type="EMBL" id="NCKV01000195">
    <property type="protein sequence ID" value="RWS31339.1"/>
    <property type="molecule type" value="Genomic_DNA"/>
</dbReference>
<dbReference type="AlphaFoldDB" id="A0A443SUZ9"/>
<evidence type="ECO:0000313" key="2">
    <source>
        <dbReference type="Proteomes" id="UP000288716"/>
    </source>
</evidence>
<evidence type="ECO:0000313" key="1">
    <source>
        <dbReference type="EMBL" id="RWS31339.1"/>
    </source>
</evidence>
<accession>A0A443SUZ9</accession>
<keyword evidence="2" id="KW-1185">Reference proteome</keyword>
<protein>
    <submittedName>
        <fullName evidence="1">Uncharacterized protein</fullName>
    </submittedName>
</protein>
<organism evidence="1 2">
    <name type="scientific">Leptotrombidium deliense</name>
    <dbReference type="NCBI Taxonomy" id="299467"/>
    <lineage>
        <taxon>Eukaryota</taxon>
        <taxon>Metazoa</taxon>
        <taxon>Ecdysozoa</taxon>
        <taxon>Arthropoda</taxon>
        <taxon>Chelicerata</taxon>
        <taxon>Arachnida</taxon>
        <taxon>Acari</taxon>
        <taxon>Acariformes</taxon>
        <taxon>Trombidiformes</taxon>
        <taxon>Prostigmata</taxon>
        <taxon>Anystina</taxon>
        <taxon>Parasitengona</taxon>
        <taxon>Trombiculoidea</taxon>
        <taxon>Trombiculidae</taxon>
        <taxon>Leptotrombidium</taxon>
    </lineage>
</organism>
<gene>
    <name evidence="1" type="ORF">B4U80_03035</name>
</gene>
<sequence>MAACVNLVAEDTMKPKLVFFWNNGDVTKWLKRTCRRDVRWCE</sequence>